<feature type="non-terminal residue" evidence="1">
    <location>
        <position position="80"/>
    </location>
</feature>
<feature type="non-terminal residue" evidence="1">
    <location>
        <position position="1"/>
    </location>
</feature>
<dbReference type="EMBL" id="AF010437">
    <property type="protein sequence ID" value="AAC14888.1"/>
    <property type="molecule type" value="mRNA"/>
</dbReference>
<name>O70223_RAT</name>
<protein>
    <submittedName>
        <fullName evidence="1">MARRLC2A</fullName>
    </submittedName>
</protein>
<proteinExistence type="evidence at transcript level"/>
<evidence type="ECO:0000313" key="1">
    <source>
        <dbReference type="EMBL" id="AAC14888.1"/>
    </source>
</evidence>
<organism evidence="1">
    <name type="scientific">Rattus norvegicus</name>
    <name type="common">Rat</name>
    <dbReference type="NCBI Taxonomy" id="10116"/>
    <lineage>
        <taxon>Eukaryota</taxon>
        <taxon>Metazoa</taxon>
        <taxon>Chordata</taxon>
        <taxon>Craniata</taxon>
        <taxon>Vertebrata</taxon>
        <taxon>Euteleostomi</taxon>
        <taxon>Mammalia</taxon>
        <taxon>Eutheria</taxon>
        <taxon>Euarchontoglires</taxon>
        <taxon>Glires</taxon>
        <taxon>Rodentia</taxon>
        <taxon>Myomorpha</taxon>
        <taxon>Muroidea</taxon>
        <taxon>Muridae</taxon>
        <taxon>Murinae</taxon>
        <taxon>Rattus</taxon>
    </lineage>
</organism>
<sequence>RLWCVGCNQPIADGNNGHRHAKANDKPDKPSAVGMVMLLRPSQGCTPGCKVESTVRVPFGIVTVVKRGNCSRLGRSVMIL</sequence>
<reference evidence="1" key="1">
    <citation type="submission" date="1997-06" db="EMBL/GenBank/DDBJ databases">
        <authorList>
            <person name="Liao B.S."/>
            <person name="Jin W.L."/>
            <person name="Ju G."/>
            <person name="Shi B."/>
            <person name="Zhang X."/>
        </authorList>
    </citation>
    <scope>NUCLEOTIDE SEQUENCE</scope>
    <source>
        <tissue evidence="1">Brain</tissue>
    </source>
</reference>
<accession>O70223</accession>
<dbReference type="AlphaFoldDB" id="O70223"/>